<evidence type="ECO:0000313" key="4">
    <source>
        <dbReference type="Proteomes" id="UP001234178"/>
    </source>
</evidence>
<dbReference type="Proteomes" id="UP001234178">
    <property type="component" value="Unassembled WGS sequence"/>
</dbReference>
<evidence type="ECO:0000256" key="1">
    <source>
        <dbReference type="SAM" id="MobiDB-lite"/>
    </source>
</evidence>
<feature type="signal peptide" evidence="2">
    <location>
        <begin position="1"/>
        <end position="16"/>
    </location>
</feature>
<evidence type="ECO:0000256" key="2">
    <source>
        <dbReference type="SAM" id="SignalP"/>
    </source>
</evidence>
<gene>
    <name evidence="3" type="ORF">OUZ56_021123</name>
</gene>
<proteinExistence type="predicted"/>
<evidence type="ECO:0000313" key="3">
    <source>
        <dbReference type="EMBL" id="KAK4012021.1"/>
    </source>
</evidence>
<feature type="chain" id="PRO_5047362961" description="Secreted protein" evidence="2">
    <location>
        <begin position="17"/>
        <end position="94"/>
    </location>
</feature>
<sequence length="94" mass="10662">MQMSKLLLAYVLLARAGDKQLFRDVCVTLTCNRIDSSLLTIKSSSNQKTQMCSVMTWKEARRKQRRVTQPVANDKQVRTEGAQQRQGGMGQTWG</sequence>
<keyword evidence="4" id="KW-1185">Reference proteome</keyword>
<comment type="caution">
    <text evidence="3">The sequence shown here is derived from an EMBL/GenBank/DDBJ whole genome shotgun (WGS) entry which is preliminary data.</text>
</comment>
<accession>A0ABQ9ZGG8</accession>
<name>A0ABQ9ZGG8_9CRUS</name>
<feature type="region of interest" description="Disordered" evidence="1">
    <location>
        <begin position="60"/>
        <end position="94"/>
    </location>
</feature>
<protein>
    <recommendedName>
        <fullName evidence="5">Secreted protein</fullName>
    </recommendedName>
</protein>
<evidence type="ECO:0008006" key="5">
    <source>
        <dbReference type="Google" id="ProtNLM"/>
    </source>
</evidence>
<dbReference type="EMBL" id="JAOYFB010000003">
    <property type="protein sequence ID" value="KAK4012021.1"/>
    <property type="molecule type" value="Genomic_DNA"/>
</dbReference>
<keyword evidence="2" id="KW-0732">Signal</keyword>
<organism evidence="3 4">
    <name type="scientific">Daphnia magna</name>
    <dbReference type="NCBI Taxonomy" id="35525"/>
    <lineage>
        <taxon>Eukaryota</taxon>
        <taxon>Metazoa</taxon>
        <taxon>Ecdysozoa</taxon>
        <taxon>Arthropoda</taxon>
        <taxon>Crustacea</taxon>
        <taxon>Branchiopoda</taxon>
        <taxon>Diplostraca</taxon>
        <taxon>Cladocera</taxon>
        <taxon>Anomopoda</taxon>
        <taxon>Daphniidae</taxon>
        <taxon>Daphnia</taxon>
    </lineage>
</organism>
<reference evidence="3 4" key="1">
    <citation type="journal article" date="2023" name="Nucleic Acids Res.">
        <title>The hologenome of Daphnia magna reveals possible DNA methylation and microbiome-mediated evolution of the host genome.</title>
        <authorList>
            <person name="Chaturvedi A."/>
            <person name="Li X."/>
            <person name="Dhandapani V."/>
            <person name="Marshall H."/>
            <person name="Kissane S."/>
            <person name="Cuenca-Cambronero M."/>
            <person name="Asole G."/>
            <person name="Calvet F."/>
            <person name="Ruiz-Romero M."/>
            <person name="Marangio P."/>
            <person name="Guigo R."/>
            <person name="Rago D."/>
            <person name="Mirbahai L."/>
            <person name="Eastwood N."/>
            <person name="Colbourne J.K."/>
            <person name="Zhou J."/>
            <person name="Mallon E."/>
            <person name="Orsini L."/>
        </authorList>
    </citation>
    <scope>NUCLEOTIDE SEQUENCE [LARGE SCALE GENOMIC DNA]</scope>
    <source>
        <strain evidence="3">LRV0_1</strain>
    </source>
</reference>